<dbReference type="AlphaFoldDB" id="A0A8J3FYB8"/>
<protein>
    <recommendedName>
        <fullName evidence="10">Phosphoribosyl-ATP pyrophosphatase</fullName>
        <shortName evidence="10">PRA-PH</shortName>
        <ecNumber evidence="10">3.6.1.31</ecNumber>
    </recommendedName>
</protein>
<evidence type="ECO:0000256" key="3">
    <source>
        <dbReference type="ARBA" id="ARBA00005204"/>
    </source>
</evidence>
<evidence type="ECO:0000256" key="9">
    <source>
        <dbReference type="ARBA" id="ARBA00023102"/>
    </source>
</evidence>
<dbReference type="Pfam" id="PF01503">
    <property type="entry name" value="PRA-PH"/>
    <property type="match status" value="1"/>
</dbReference>
<evidence type="ECO:0000313" key="11">
    <source>
        <dbReference type="EMBL" id="GHA71879.1"/>
    </source>
</evidence>
<dbReference type="NCBIfam" id="NF001611">
    <property type="entry name" value="PRK00400.1-3"/>
    <property type="match status" value="1"/>
</dbReference>
<keyword evidence="4 10" id="KW-0963">Cytoplasm</keyword>
<accession>A0A8J3FYB8</accession>
<dbReference type="InterPro" id="IPR021130">
    <property type="entry name" value="PRib-ATP_PPHydrolase-like"/>
</dbReference>
<proteinExistence type="inferred from homology"/>
<keyword evidence="12" id="KW-1185">Reference proteome</keyword>
<gene>
    <name evidence="10 11" type="primary">hisE</name>
    <name evidence="11" type="ORF">GCM10009007_10990</name>
</gene>
<dbReference type="NCBIfam" id="NF001613">
    <property type="entry name" value="PRK00400.1-5"/>
    <property type="match status" value="1"/>
</dbReference>
<dbReference type="GO" id="GO:0004636">
    <property type="term" value="F:phosphoribosyl-ATP diphosphatase activity"/>
    <property type="evidence" value="ECO:0007669"/>
    <property type="project" value="UniProtKB-UniRule"/>
</dbReference>
<evidence type="ECO:0000256" key="2">
    <source>
        <dbReference type="ARBA" id="ARBA00004496"/>
    </source>
</evidence>
<evidence type="ECO:0000256" key="8">
    <source>
        <dbReference type="ARBA" id="ARBA00022840"/>
    </source>
</evidence>
<dbReference type="InterPro" id="IPR008179">
    <property type="entry name" value="HisE"/>
</dbReference>
<comment type="subcellular location">
    <subcellularLocation>
        <location evidence="2 10">Cytoplasm</location>
    </subcellularLocation>
</comment>
<dbReference type="CDD" id="cd11534">
    <property type="entry name" value="NTP-PPase_HisIE_like"/>
    <property type="match status" value="1"/>
</dbReference>
<dbReference type="GO" id="GO:0000105">
    <property type="term" value="P:L-histidine biosynthetic process"/>
    <property type="evidence" value="ECO:0007669"/>
    <property type="project" value="UniProtKB-UniRule"/>
</dbReference>
<organism evidence="11 12">
    <name type="scientific">Formosimonas limnophila</name>
    <dbReference type="NCBI Taxonomy" id="1384487"/>
    <lineage>
        <taxon>Bacteria</taxon>
        <taxon>Pseudomonadati</taxon>
        <taxon>Pseudomonadota</taxon>
        <taxon>Betaproteobacteria</taxon>
        <taxon>Burkholderiales</taxon>
        <taxon>Burkholderiaceae</taxon>
        <taxon>Formosimonas</taxon>
    </lineage>
</organism>
<dbReference type="FunFam" id="1.10.287.1080:FF:000002">
    <property type="entry name" value="Histidine biosynthesis bifunctional protein HisIE"/>
    <property type="match status" value="1"/>
</dbReference>
<dbReference type="Gene3D" id="1.10.287.1080">
    <property type="entry name" value="MazG-like"/>
    <property type="match status" value="1"/>
</dbReference>
<dbReference type="SUPFAM" id="SSF101386">
    <property type="entry name" value="all-alpha NTP pyrophosphatases"/>
    <property type="match status" value="1"/>
</dbReference>
<comment type="catalytic activity">
    <reaction evidence="1 10">
        <text>1-(5-phospho-beta-D-ribosyl)-ATP + H2O = 1-(5-phospho-beta-D-ribosyl)-5'-AMP + diphosphate + H(+)</text>
        <dbReference type="Rhea" id="RHEA:22828"/>
        <dbReference type="ChEBI" id="CHEBI:15377"/>
        <dbReference type="ChEBI" id="CHEBI:15378"/>
        <dbReference type="ChEBI" id="CHEBI:33019"/>
        <dbReference type="ChEBI" id="CHEBI:59457"/>
        <dbReference type="ChEBI" id="CHEBI:73183"/>
        <dbReference type="EC" id="3.6.1.31"/>
    </reaction>
</comment>
<name>A0A8J3FYB8_9BURK</name>
<dbReference type="NCBIfam" id="TIGR03188">
    <property type="entry name" value="histidine_hisI"/>
    <property type="match status" value="1"/>
</dbReference>
<comment type="caution">
    <text evidence="11">The sequence shown here is derived from an EMBL/GenBank/DDBJ whole genome shotgun (WGS) entry which is preliminary data.</text>
</comment>
<dbReference type="EC" id="3.6.1.31" evidence="10"/>
<dbReference type="HAMAP" id="MF_01020">
    <property type="entry name" value="HisE"/>
    <property type="match status" value="1"/>
</dbReference>
<keyword evidence="6 10" id="KW-0547">Nucleotide-binding</keyword>
<dbReference type="Proteomes" id="UP000614287">
    <property type="component" value="Unassembled WGS sequence"/>
</dbReference>
<evidence type="ECO:0000256" key="7">
    <source>
        <dbReference type="ARBA" id="ARBA00022801"/>
    </source>
</evidence>
<evidence type="ECO:0000256" key="4">
    <source>
        <dbReference type="ARBA" id="ARBA00022490"/>
    </source>
</evidence>
<dbReference type="GO" id="GO:0005737">
    <property type="term" value="C:cytoplasm"/>
    <property type="evidence" value="ECO:0007669"/>
    <property type="project" value="UniProtKB-SubCell"/>
</dbReference>
<dbReference type="PANTHER" id="PTHR42945">
    <property type="entry name" value="HISTIDINE BIOSYNTHESIS BIFUNCTIONAL PROTEIN"/>
    <property type="match status" value="1"/>
</dbReference>
<dbReference type="UniPathway" id="UPA00031">
    <property type="reaction ID" value="UER00007"/>
</dbReference>
<dbReference type="PANTHER" id="PTHR42945:SF9">
    <property type="entry name" value="HISTIDINE BIOSYNTHESIS BIFUNCTIONAL PROTEIN HISIE"/>
    <property type="match status" value="1"/>
</dbReference>
<comment type="similarity">
    <text evidence="10">Belongs to the PRA-PH family.</text>
</comment>
<dbReference type="EMBL" id="BMZG01000005">
    <property type="protein sequence ID" value="GHA71879.1"/>
    <property type="molecule type" value="Genomic_DNA"/>
</dbReference>
<evidence type="ECO:0000256" key="5">
    <source>
        <dbReference type="ARBA" id="ARBA00022605"/>
    </source>
</evidence>
<comment type="pathway">
    <text evidence="3 10">Amino-acid biosynthesis; L-histidine biosynthesis; L-histidine from 5-phospho-alpha-D-ribose 1-diphosphate: step 2/9.</text>
</comment>
<keyword evidence="8 10" id="KW-0067">ATP-binding</keyword>
<sequence length="125" mass="13772">MNTADVMKQLEAVIDSRREADPNVSYVARLLNKGEDTVLKKIGEEATEVVIAAKSHDTEKIIYETADLVFHTMVMLAHYNLSFDDIAGELARREGLSGLVEKAARVDSLDESSSAELHPSRLNDA</sequence>
<dbReference type="GO" id="GO:0005524">
    <property type="term" value="F:ATP binding"/>
    <property type="evidence" value="ECO:0007669"/>
    <property type="project" value="UniProtKB-KW"/>
</dbReference>
<keyword evidence="9 10" id="KW-0368">Histidine biosynthesis</keyword>
<reference evidence="11" key="2">
    <citation type="submission" date="2020-09" db="EMBL/GenBank/DDBJ databases">
        <authorList>
            <person name="Sun Q."/>
            <person name="Kim S."/>
        </authorList>
    </citation>
    <scope>NUCLEOTIDE SEQUENCE</scope>
    <source>
        <strain evidence="11">KCTC 32501</strain>
    </source>
</reference>
<evidence type="ECO:0000256" key="10">
    <source>
        <dbReference type="HAMAP-Rule" id="MF_01020"/>
    </source>
</evidence>
<dbReference type="RefSeq" id="WP_189492821.1">
    <property type="nucleotide sequence ID" value="NZ_BMZG01000005.1"/>
</dbReference>
<keyword evidence="5 10" id="KW-0028">Amino-acid biosynthesis</keyword>
<reference evidence="11" key="1">
    <citation type="journal article" date="2014" name="Int. J. Syst. Evol. Microbiol.">
        <title>Complete genome sequence of Corynebacterium casei LMG S-19264T (=DSM 44701T), isolated from a smear-ripened cheese.</title>
        <authorList>
            <consortium name="US DOE Joint Genome Institute (JGI-PGF)"/>
            <person name="Walter F."/>
            <person name="Albersmeier A."/>
            <person name="Kalinowski J."/>
            <person name="Ruckert C."/>
        </authorList>
    </citation>
    <scope>NUCLEOTIDE SEQUENCE</scope>
    <source>
        <strain evidence="11">KCTC 32501</strain>
    </source>
</reference>
<evidence type="ECO:0000256" key="6">
    <source>
        <dbReference type="ARBA" id="ARBA00022741"/>
    </source>
</evidence>
<evidence type="ECO:0000256" key="1">
    <source>
        <dbReference type="ARBA" id="ARBA00001460"/>
    </source>
</evidence>
<evidence type="ECO:0000313" key="12">
    <source>
        <dbReference type="Proteomes" id="UP000614287"/>
    </source>
</evidence>
<keyword evidence="7 10" id="KW-0378">Hydrolase</keyword>